<dbReference type="Proteomes" id="UP000176501">
    <property type="component" value="Unassembled WGS sequence"/>
</dbReference>
<dbReference type="EMBL" id="MGFE01000019">
    <property type="protein sequence ID" value="OGL98574.1"/>
    <property type="molecule type" value="Genomic_DNA"/>
</dbReference>
<sequence>MKKTVLIIPPNDAEAVLIYELAKAMGIQVIRSAQPHGATLDRELDIVPLVRDGGWKRVVIVEMPGPEVEARLRALGVEVVILDHHHYTDLNRAHDAKGRPLPSSLEQFLRLFRVTDARLRVMGYAPKIALGIGVMDRGFFWALREEGYRPKEIERVLALRRDLLARHGLLRDEEKQMTAARKAWNARTEWNGYQIVMNGTATGVREGVSFMVALEVKRPTPIIFVEKKRGFLYVQESDRAMDLFRAFGGFTFGLDRNWGYRNVPGRNRVTLDDIKRVITKCD</sequence>
<dbReference type="AlphaFoldDB" id="A0A1F7W908"/>
<proteinExistence type="predicted"/>
<accession>A0A1F7W908</accession>
<evidence type="ECO:0000313" key="1">
    <source>
        <dbReference type="EMBL" id="OGL98574.1"/>
    </source>
</evidence>
<organism evidence="1 2">
    <name type="scientific">Candidatus Uhrbacteria bacterium RIFOXYB2_FULL_57_15</name>
    <dbReference type="NCBI Taxonomy" id="1802422"/>
    <lineage>
        <taxon>Bacteria</taxon>
        <taxon>Candidatus Uhriibacteriota</taxon>
    </lineage>
</organism>
<gene>
    <name evidence="1" type="ORF">A2304_04380</name>
</gene>
<reference evidence="1 2" key="1">
    <citation type="journal article" date="2016" name="Nat. Commun.">
        <title>Thousands of microbial genomes shed light on interconnected biogeochemical processes in an aquifer system.</title>
        <authorList>
            <person name="Anantharaman K."/>
            <person name="Brown C.T."/>
            <person name="Hug L.A."/>
            <person name="Sharon I."/>
            <person name="Castelle C.J."/>
            <person name="Probst A.J."/>
            <person name="Thomas B.C."/>
            <person name="Singh A."/>
            <person name="Wilkins M.J."/>
            <person name="Karaoz U."/>
            <person name="Brodie E.L."/>
            <person name="Williams K.H."/>
            <person name="Hubbard S.S."/>
            <person name="Banfield J.F."/>
        </authorList>
    </citation>
    <scope>NUCLEOTIDE SEQUENCE [LARGE SCALE GENOMIC DNA]</scope>
</reference>
<comment type="caution">
    <text evidence="1">The sequence shown here is derived from an EMBL/GenBank/DDBJ whole genome shotgun (WGS) entry which is preliminary data.</text>
</comment>
<name>A0A1F7W908_9BACT</name>
<evidence type="ECO:0000313" key="2">
    <source>
        <dbReference type="Proteomes" id="UP000176501"/>
    </source>
</evidence>
<protein>
    <submittedName>
        <fullName evidence="1">Uncharacterized protein</fullName>
    </submittedName>
</protein>